<proteinExistence type="predicted"/>
<feature type="transmembrane region" description="Helical" evidence="1">
    <location>
        <begin position="139"/>
        <end position="159"/>
    </location>
</feature>
<keyword evidence="1" id="KW-0812">Transmembrane</keyword>
<dbReference type="Proteomes" id="UP000292262">
    <property type="component" value="Unassembled WGS sequence"/>
</dbReference>
<protein>
    <submittedName>
        <fullName evidence="2">Uncharacterized protein</fullName>
    </submittedName>
</protein>
<name>A0A4Q7PEY3_9FLAO</name>
<gene>
    <name evidence="2" type="ORF">EV197_0237</name>
</gene>
<feature type="transmembrane region" description="Helical" evidence="1">
    <location>
        <begin position="255"/>
        <end position="280"/>
    </location>
</feature>
<dbReference type="OrthoDB" id="1159376at2"/>
<dbReference type="AlphaFoldDB" id="A0A4Q7PEY3"/>
<sequence>MEQNSTKSEAVKPWYLHRSKIVIILITVGLIALSFYGYFHQQATDFLTKVSGRISESSDFITVINKGLSYVASLNIPVVDGYATDVEKDLTKVSNYLTIAHILVKLQVLLLKLSNMMFFKILALVLIVGLFFEKHKKTAFKLLMICLLINPGLSIYVNLIHKTATVTKLNLGVDLHQKLSEIKLDFTKKEQELKDKQDKRKAKQLAAAEKKGKDHISFFKKAEDAVLDTVEDAGAKVKEEVKLAEEIVTIDTESLLVHLVNLITAIALLYLLLPLLYFYIMNLVLKNVLQFSLNDIVDSIL</sequence>
<feature type="transmembrane region" description="Helical" evidence="1">
    <location>
        <begin position="21"/>
        <end position="39"/>
    </location>
</feature>
<dbReference type="RefSeq" id="WP_130284898.1">
    <property type="nucleotide sequence ID" value="NZ_SGXE01000001.1"/>
</dbReference>
<keyword evidence="1" id="KW-1133">Transmembrane helix</keyword>
<accession>A0A4Q7PEY3</accession>
<comment type="caution">
    <text evidence="2">The sequence shown here is derived from an EMBL/GenBank/DDBJ whole genome shotgun (WGS) entry which is preliminary data.</text>
</comment>
<organism evidence="2 3">
    <name type="scientific">Aquimarina brevivitae</name>
    <dbReference type="NCBI Taxonomy" id="323412"/>
    <lineage>
        <taxon>Bacteria</taxon>
        <taxon>Pseudomonadati</taxon>
        <taxon>Bacteroidota</taxon>
        <taxon>Flavobacteriia</taxon>
        <taxon>Flavobacteriales</taxon>
        <taxon>Flavobacteriaceae</taxon>
        <taxon>Aquimarina</taxon>
    </lineage>
</organism>
<evidence type="ECO:0000256" key="1">
    <source>
        <dbReference type="SAM" id="Phobius"/>
    </source>
</evidence>
<keyword evidence="1" id="KW-0472">Membrane</keyword>
<reference evidence="2 3" key="1">
    <citation type="submission" date="2019-02" db="EMBL/GenBank/DDBJ databases">
        <title>Genomic Encyclopedia of Type Strains, Phase IV (KMG-IV): sequencing the most valuable type-strain genomes for metagenomic binning, comparative biology and taxonomic classification.</title>
        <authorList>
            <person name="Goeker M."/>
        </authorList>
    </citation>
    <scope>NUCLEOTIDE SEQUENCE [LARGE SCALE GENOMIC DNA]</scope>
    <source>
        <strain evidence="2 3">DSM 17196</strain>
    </source>
</reference>
<evidence type="ECO:0000313" key="3">
    <source>
        <dbReference type="Proteomes" id="UP000292262"/>
    </source>
</evidence>
<keyword evidence="3" id="KW-1185">Reference proteome</keyword>
<evidence type="ECO:0000313" key="2">
    <source>
        <dbReference type="EMBL" id="RZS99033.1"/>
    </source>
</evidence>
<feature type="transmembrane region" description="Helical" evidence="1">
    <location>
        <begin position="113"/>
        <end position="132"/>
    </location>
</feature>
<dbReference type="EMBL" id="SGXE01000001">
    <property type="protein sequence ID" value="RZS99033.1"/>
    <property type="molecule type" value="Genomic_DNA"/>
</dbReference>